<feature type="chain" id="PRO_5045512908" description="DUF6799 domain-containing protein" evidence="2">
    <location>
        <begin position="29"/>
        <end position="162"/>
    </location>
</feature>
<feature type="domain" description="DUF6799" evidence="3">
    <location>
        <begin position="36"/>
        <end position="93"/>
    </location>
</feature>
<accession>A0ABP7T1W9</accession>
<feature type="compositionally biased region" description="Acidic residues" evidence="1">
    <location>
        <begin position="153"/>
        <end position="162"/>
    </location>
</feature>
<feature type="region of interest" description="Disordered" evidence="1">
    <location>
        <begin position="122"/>
        <end position="162"/>
    </location>
</feature>
<gene>
    <name evidence="4" type="ORF">GCM10022408_36970</name>
</gene>
<evidence type="ECO:0000256" key="1">
    <source>
        <dbReference type="SAM" id="MobiDB-lite"/>
    </source>
</evidence>
<reference evidence="5" key="1">
    <citation type="journal article" date="2019" name="Int. J. Syst. Evol. Microbiol.">
        <title>The Global Catalogue of Microorganisms (GCM) 10K type strain sequencing project: providing services to taxonomists for standard genome sequencing and annotation.</title>
        <authorList>
            <consortium name="The Broad Institute Genomics Platform"/>
            <consortium name="The Broad Institute Genome Sequencing Center for Infectious Disease"/>
            <person name="Wu L."/>
            <person name="Ma J."/>
        </authorList>
    </citation>
    <scope>NUCLEOTIDE SEQUENCE [LARGE SCALE GENOMIC DNA]</scope>
    <source>
        <strain evidence="5">JCM 17224</strain>
    </source>
</reference>
<dbReference type="Pfam" id="PF20606">
    <property type="entry name" value="DUF6799"/>
    <property type="match status" value="1"/>
</dbReference>
<evidence type="ECO:0000313" key="4">
    <source>
        <dbReference type="EMBL" id="GAA4019511.1"/>
    </source>
</evidence>
<name>A0ABP7T1W9_9BACT</name>
<dbReference type="EMBL" id="BAABDJ010000040">
    <property type="protein sequence ID" value="GAA4019511.1"/>
    <property type="molecule type" value="Genomic_DNA"/>
</dbReference>
<feature type="signal peptide" evidence="2">
    <location>
        <begin position="1"/>
        <end position="28"/>
    </location>
</feature>
<dbReference type="Proteomes" id="UP001500567">
    <property type="component" value="Unassembled WGS sequence"/>
</dbReference>
<comment type="caution">
    <text evidence="4">The sequence shown here is derived from an EMBL/GenBank/DDBJ whole genome shotgun (WGS) entry which is preliminary data.</text>
</comment>
<dbReference type="InterPro" id="IPR046478">
    <property type="entry name" value="DUF6799"/>
</dbReference>
<feature type="compositionally biased region" description="Basic and acidic residues" evidence="1">
    <location>
        <begin position="136"/>
        <end position="152"/>
    </location>
</feature>
<organism evidence="4 5">
    <name type="scientific">Hymenobacter fastidiosus</name>
    <dbReference type="NCBI Taxonomy" id="486264"/>
    <lineage>
        <taxon>Bacteria</taxon>
        <taxon>Pseudomonadati</taxon>
        <taxon>Bacteroidota</taxon>
        <taxon>Cytophagia</taxon>
        <taxon>Cytophagales</taxon>
        <taxon>Hymenobacteraceae</taxon>
        <taxon>Hymenobacter</taxon>
    </lineage>
</organism>
<sequence>MSGLTENFLMIRLVFGLLLALIGFAASAQTTPPPGRDGLLWSDGRLLLLQNGTTRPVTREVRLPNGTRVRPNGHVLLAYGRQGQLLAGDGVDLRTGTWFVRRATNPDGTTFLPLPVRLEKPAKAAATGNSTTVRRYHYEQKRQRDQHGRRLPDEEEDDDDDD</sequence>
<protein>
    <recommendedName>
        <fullName evidence="3">DUF6799 domain-containing protein</fullName>
    </recommendedName>
</protein>
<keyword evidence="2" id="KW-0732">Signal</keyword>
<evidence type="ECO:0000256" key="2">
    <source>
        <dbReference type="SAM" id="SignalP"/>
    </source>
</evidence>
<evidence type="ECO:0000313" key="5">
    <source>
        <dbReference type="Proteomes" id="UP001500567"/>
    </source>
</evidence>
<evidence type="ECO:0000259" key="3">
    <source>
        <dbReference type="Pfam" id="PF20606"/>
    </source>
</evidence>
<proteinExistence type="predicted"/>
<keyword evidence="5" id="KW-1185">Reference proteome</keyword>